<evidence type="ECO:0000313" key="2">
    <source>
        <dbReference type="EMBL" id="CAK7208401.1"/>
    </source>
</evidence>
<organism evidence="2 3">
    <name type="scientific">Sporothrix eucalyptigena</name>
    <dbReference type="NCBI Taxonomy" id="1812306"/>
    <lineage>
        <taxon>Eukaryota</taxon>
        <taxon>Fungi</taxon>
        <taxon>Dikarya</taxon>
        <taxon>Ascomycota</taxon>
        <taxon>Pezizomycotina</taxon>
        <taxon>Sordariomycetes</taxon>
        <taxon>Sordariomycetidae</taxon>
        <taxon>Ophiostomatales</taxon>
        <taxon>Ophiostomataceae</taxon>
        <taxon>Sporothrix</taxon>
    </lineage>
</organism>
<protein>
    <submittedName>
        <fullName evidence="2">Uncharacterized protein</fullName>
    </submittedName>
</protein>
<dbReference type="Proteomes" id="UP001642482">
    <property type="component" value="Unassembled WGS sequence"/>
</dbReference>
<sequence length="83" mass="9458">MGTCFSRDIDGYNRRTGKPPGRDPYYYNVNTMPPVNGTYNMRMYDDRRDMHPLGHRRRRRGRGRRAGNMAAIAASTGATVAMC</sequence>
<name>A0ABP0AM29_9PEZI</name>
<evidence type="ECO:0000256" key="1">
    <source>
        <dbReference type="SAM" id="MobiDB-lite"/>
    </source>
</evidence>
<evidence type="ECO:0000313" key="3">
    <source>
        <dbReference type="Proteomes" id="UP001642482"/>
    </source>
</evidence>
<comment type="caution">
    <text evidence="2">The sequence shown here is derived from an EMBL/GenBank/DDBJ whole genome shotgun (WGS) entry which is preliminary data.</text>
</comment>
<reference evidence="2 3" key="1">
    <citation type="submission" date="2024-01" db="EMBL/GenBank/DDBJ databases">
        <authorList>
            <person name="Allen C."/>
            <person name="Tagirdzhanova G."/>
        </authorList>
    </citation>
    <scope>NUCLEOTIDE SEQUENCE [LARGE SCALE GENOMIC DNA]</scope>
</reference>
<feature type="region of interest" description="Disordered" evidence="1">
    <location>
        <begin position="48"/>
        <end position="67"/>
    </location>
</feature>
<feature type="compositionally biased region" description="Basic residues" evidence="1">
    <location>
        <begin position="53"/>
        <end position="65"/>
    </location>
</feature>
<feature type="region of interest" description="Disordered" evidence="1">
    <location>
        <begin position="1"/>
        <end position="29"/>
    </location>
</feature>
<proteinExistence type="predicted"/>
<dbReference type="EMBL" id="CAWUHD010000001">
    <property type="protein sequence ID" value="CAK7208401.1"/>
    <property type="molecule type" value="Genomic_DNA"/>
</dbReference>
<gene>
    <name evidence="2" type="ORF">SEUCBS140593_000160</name>
</gene>
<accession>A0ABP0AM29</accession>
<keyword evidence="3" id="KW-1185">Reference proteome</keyword>